<proteinExistence type="predicted"/>
<reference evidence="2 3" key="1">
    <citation type="journal article" date="2015" name="Genome Biol. Evol.">
        <title>Comparative Genomics of a Bacterivorous Green Alga Reveals Evolutionary Causalities and Consequences of Phago-Mixotrophic Mode of Nutrition.</title>
        <authorList>
            <person name="Burns J.A."/>
            <person name="Paasch A."/>
            <person name="Narechania A."/>
            <person name="Kim E."/>
        </authorList>
    </citation>
    <scope>NUCLEOTIDE SEQUENCE [LARGE SCALE GENOMIC DNA]</scope>
    <source>
        <strain evidence="2 3">PLY_AMNH</strain>
    </source>
</reference>
<dbReference type="InterPro" id="IPR036291">
    <property type="entry name" value="NAD(P)-bd_dom_sf"/>
</dbReference>
<comment type="caution">
    <text evidence="2">The sequence shown here is derived from an EMBL/GenBank/DDBJ whole genome shotgun (WGS) entry which is preliminary data.</text>
</comment>
<dbReference type="PANTHER" id="PTHR15020">
    <property type="entry name" value="FLAVIN REDUCTASE-RELATED"/>
    <property type="match status" value="1"/>
</dbReference>
<accession>A0AAE0F2I5</accession>
<evidence type="ECO:0000259" key="1">
    <source>
        <dbReference type="Pfam" id="PF13460"/>
    </source>
</evidence>
<dbReference type="Pfam" id="PF13460">
    <property type="entry name" value="NAD_binding_10"/>
    <property type="match status" value="1"/>
</dbReference>
<name>A0AAE0F2I5_9CHLO</name>
<evidence type="ECO:0000313" key="3">
    <source>
        <dbReference type="Proteomes" id="UP001190700"/>
    </source>
</evidence>
<sequence>MTKTIALLGATGKVGGWILDEAMRKKIKTRALVRKPDAIGEYIKDNPELLVAVKGSSTDKQALKELINGVVVVICALGSPNHSTLVMKSSAEALVSVLESDDLECSPRVIWISTIGVNEATSQARKYGVSASCCPSCSLCCGYGLFGCMLFSCIIPGIVGKNLWADMGYAEDVIRKSSVASRTVLVRPTNMEPAESHRAFTKEWKEEGEKYGNEAYLTRTADDPPPNMWITRKAIAAFFLDCVDDEQYDGKAVSLFQGP</sequence>
<dbReference type="Gene3D" id="3.40.50.720">
    <property type="entry name" value="NAD(P)-binding Rossmann-like Domain"/>
    <property type="match status" value="1"/>
</dbReference>
<dbReference type="SUPFAM" id="SSF51735">
    <property type="entry name" value="NAD(P)-binding Rossmann-fold domains"/>
    <property type="match status" value="1"/>
</dbReference>
<dbReference type="Proteomes" id="UP001190700">
    <property type="component" value="Unassembled WGS sequence"/>
</dbReference>
<dbReference type="EMBL" id="LGRX02028524">
    <property type="protein sequence ID" value="KAK3247960.1"/>
    <property type="molecule type" value="Genomic_DNA"/>
</dbReference>
<evidence type="ECO:0000313" key="2">
    <source>
        <dbReference type="EMBL" id="KAK3247960.1"/>
    </source>
</evidence>
<feature type="domain" description="NAD(P)-binding" evidence="1">
    <location>
        <begin position="9"/>
        <end position="122"/>
    </location>
</feature>
<gene>
    <name evidence="2" type="ORF">CYMTET_42550</name>
</gene>
<organism evidence="2 3">
    <name type="scientific">Cymbomonas tetramitiformis</name>
    <dbReference type="NCBI Taxonomy" id="36881"/>
    <lineage>
        <taxon>Eukaryota</taxon>
        <taxon>Viridiplantae</taxon>
        <taxon>Chlorophyta</taxon>
        <taxon>Pyramimonadophyceae</taxon>
        <taxon>Pyramimonadales</taxon>
        <taxon>Pyramimonadaceae</taxon>
        <taxon>Cymbomonas</taxon>
    </lineage>
</organism>
<keyword evidence="3" id="KW-1185">Reference proteome</keyword>
<protein>
    <recommendedName>
        <fullName evidence="1">NAD(P)-binding domain-containing protein</fullName>
    </recommendedName>
</protein>
<dbReference type="InterPro" id="IPR016040">
    <property type="entry name" value="NAD(P)-bd_dom"/>
</dbReference>
<dbReference type="PANTHER" id="PTHR15020:SF50">
    <property type="entry name" value="UPF0659 PROTEIN YMR090W"/>
    <property type="match status" value="1"/>
</dbReference>
<dbReference type="AlphaFoldDB" id="A0AAE0F2I5"/>